<organism evidence="2">
    <name type="scientific">Drosophila grimshawi</name>
    <name type="common">Hawaiian fruit fly</name>
    <name type="synonym">Idiomyia grimshawi</name>
    <dbReference type="NCBI Taxonomy" id="7222"/>
    <lineage>
        <taxon>Eukaryota</taxon>
        <taxon>Metazoa</taxon>
        <taxon>Ecdysozoa</taxon>
        <taxon>Arthropoda</taxon>
        <taxon>Hexapoda</taxon>
        <taxon>Insecta</taxon>
        <taxon>Pterygota</taxon>
        <taxon>Neoptera</taxon>
        <taxon>Endopterygota</taxon>
        <taxon>Diptera</taxon>
        <taxon>Brachycera</taxon>
        <taxon>Muscomorpha</taxon>
        <taxon>Ephydroidea</taxon>
        <taxon>Drosophilidae</taxon>
        <taxon>Drosophila</taxon>
        <taxon>Hawaiian Drosophila</taxon>
    </lineage>
</organism>
<keyword evidence="2" id="KW-1185">Reference proteome</keyword>
<protein>
    <submittedName>
        <fullName evidence="1">GH23252</fullName>
    </submittedName>
</protein>
<dbReference type="HOGENOM" id="CLU_1284479_0_0_1"/>
<proteinExistence type="predicted"/>
<reference evidence="1 2" key="1">
    <citation type="journal article" date="2007" name="Nature">
        <title>Evolution of genes and genomes on the Drosophila phylogeny.</title>
        <authorList>
            <consortium name="Drosophila 12 Genomes Consortium"/>
            <person name="Clark A.G."/>
            <person name="Eisen M.B."/>
            <person name="Smith D.R."/>
            <person name="Bergman C.M."/>
            <person name="Oliver B."/>
            <person name="Markow T.A."/>
            <person name="Kaufman T.C."/>
            <person name="Kellis M."/>
            <person name="Gelbart W."/>
            <person name="Iyer V.N."/>
            <person name="Pollard D.A."/>
            <person name="Sackton T.B."/>
            <person name="Larracuente A.M."/>
            <person name="Singh N.D."/>
            <person name="Abad J.P."/>
            <person name="Abt D.N."/>
            <person name="Adryan B."/>
            <person name="Aguade M."/>
            <person name="Akashi H."/>
            <person name="Anderson W.W."/>
            <person name="Aquadro C.F."/>
            <person name="Ardell D.H."/>
            <person name="Arguello R."/>
            <person name="Artieri C.G."/>
            <person name="Barbash D.A."/>
            <person name="Barker D."/>
            <person name="Barsanti P."/>
            <person name="Batterham P."/>
            <person name="Batzoglou S."/>
            <person name="Begun D."/>
            <person name="Bhutkar A."/>
            <person name="Blanco E."/>
            <person name="Bosak S.A."/>
            <person name="Bradley R.K."/>
            <person name="Brand A.D."/>
            <person name="Brent M.R."/>
            <person name="Brooks A.N."/>
            <person name="Brown R.H."/>
            <person name="Butlin R.K."/>
            <person name="Caggese C."/>
            <person name="Calvi B.R."/>
            <person name="Bernardo de Carvalho A."/>
            <person name="Caspi A."/>
            <person name="Castrezana S."/>
            <person name="Celniker S.E."/>
            <person name="Chang J.L."/>
            <person name="Chapple C."/>
            <person name="Chatterji S."/>
            <person name="Chinwalla A."/>
            <person name="Civetta A."/>
            <person name="Clifton S.W."/>
            <person name="Comeron J.M."/>
            <person name="Costello J.C."/>
            <person name="Coyne J.A."/>
            <person name="Daub J."/>
            <person name="David R.G."/>
            <person name="Delcher A.L."/>
            <person name="Delehaunty K."/>
            <person name="Do C.B."/>
            <person name="Ebling H."/>
            <person name="Edwards K."/>
            <person name="Eickbush T."/>
            <person name="Evans J.D."/>
            <person name="Filipski A."/>
            <person name="Findeiss S."/>
            <person name="Freyhult E."/>
            <person name="Fulton L."/>
            <person name="Fulton R."/>
            <person name="Garcia A.C."/>
            <person name="Gardiner A."/>
            <person name="Garfield D.A."/>
            <person name="Garvin B.E."/>
            <person name="Gibson G."/>
            <person name="Gilbert D."/>
            <person name="Gnerre S."/>
            <person name="Godfrey J."/>
            <person name="Good R."/>
            <person name="Gotea V."/>
            <person name="Gravely B."/>
            <person name="Greenberg A.J."/>
            <person name="Griffiths-Jones S."/>
            <person name="Gross S."/>
            <person name="Guigo R."/>
            <person name="Gustafson E.A."/>
            <person name="Haerty W."/>
            <person name="Hahn M.W."/>
            <person name="Halligan D.L."/>
            <person name="Halpern A.L."/>
            <person name="Halter G.M."/>
            <person name="Han M.V."/>
            <person name="Heger A."/>
            <person name="Hillier L."/>
            <person name="Hinrichs A.S."/>
            <person name="Holmes I."/>
            <person name="Hoskins R.A."/>
            <person name="Hubisz M.J."/>
            <person name="Hultmark D."/>
            <person name="Huntley M.A."/>
            <person name="Jaffe D.B."/>
            <person name="Jagadeeshan S."/>
            <person name="Jeck W.R."/>
            <person name="Johnson J."/>
            <person name="Jones C.D."/>
            <person name="Jordan W.C."/>
            <person name="Karpen G.H."/>
            <person name="Kataoka E."/>
            <person name="Keightley P.D."/>
            <person name="Kheradpour P."/>
            <person name="Kirkness E.F."/>
            <person name="Koerich L.B."/>
            <person name="Kristiansen K."/>
            <person name="Kudrna D."/>
            <person name="Kulathinal R.J."/>
            <person name="Kumar S."/>
            <person name="Kwok R."/>
            <person name="Lander E."/>
            <person name="Langley C.H."/>
            <person name="Lapoint R."/>
            <person name="Lazzaro B.P."/>
            <person name="Lee S.J."/>
            <person name="Levesque L."/>
            <person name="Li R."/>
            <person name="Lin C.F."/>
            <person name="Lin M.F."/>
            <person name="Lindblad-Toh K."/>
            <person name="Llopart A."/>
            <person name="Long M."/>
            <person name="Low L."/>
            <person name="Lozovsky E."/>
            <person name="Lu J."/>
            <person name="Luo M."/>
            <person name="Machado C.A."/>
            <person name="Makalowski W."/>
            <person name="Marzo M."/>
            <person name="Matsuda M."/>
            <person name="Matzkin L."/>
            <person name="McAllister B."/>
            <person name="McBride C.S."/>
            <person name="McKernan B."/>
            <person name="McKernan K."/>
            <person name="Mendez-Lago M."/>
            <person name="Minx P."/>
            <person name="Mollenhauer M.U."/>
            <person name="Montooth K."/>
            <person name="Mount S.M."/>
            <person name="Mu X."/>
            <person name="Myers E."/>
            <person name="Negre B."/>
            <person name="Newfeld S."/>
            <person name="Nielsen R."/>
            <person name="Noor M.A."/>
            <person name="O'Grady P."/>
            <person name="Pachter L."/>
            <person name="Papaceit M."/>
            <person name="Parisi M.J."/>
            <person name="Parisi M."/>
            <person name="Parts L."/>
            <person name="Pedersen J.S."/>
            <person name="Pesole G."/>
            <person name="Phillippy A.M."/>
            <person name="Ponting C.P."/>
            <person name="Pop M."/>
            <person name="Porcelli D."/>
            <person name="Powell J.R."/>
            <person name="Prohaska S."/>
            <person name="Pruitt K."/>
            <person name="Puig M."/>
            <person name="Quesneville H."/>
            <person name="Ram K.R."/>
            <person name="Rand D."/>
            <person name="Rasmussen M.D."/>
            <person name="Reed L.K."/>
            <person name="Reenan R."/>
            <person name="Reily A."/>
            <person name="Remington K.A."/>
            <person name="Rieger T.T."/>
            <person name="Ritchie M.G."/>
            <person name="Robin C."/>
            <person name="Rogers Y.H."/>
            <person name="Rohde C."/>
            <person name="Rozas J."/>
            <person name="Rubenfield M.J."/>
            <person name="Ruiz A."/>
            <person name="Russo S."/>
            <person name="Salzberg S.L."/>
            <person name="Sanchez-Gracia A."/>
            <person name="Saranga D.J."/>
            <person name="Sato H."/>
            <person name="Schaeffer S.W."/>
            <person name="Schatz M.C."/>
            <person name="Schlenke T."/>
            <person name="Schwartz R."/>
            <person name="Segarra C."/>
            <person name="Singh R.S."/>
            <person name="Sirot L."/>
            <person name="Sirota M."/>
            <person name="Sisneros N.B."/>
            <person name="Smith C.D."/>
            <person name="Smith T.F."/>
            <person name="Spieth J."/>
            <person name="Stage D.E."/>
            <person name="Stark A."/>
            <person name="Stephan W."/>
            <person name="Strausberg R.L."/>
            <person name="Strempel S."/>
            <person name="Sturgill D."/>
            <person name="Sutton G."/>
            <person name="Sutton G.G."/>
            <person name="Tao W."/>
            <person name="Teichmann S."/>
            <person name="Tobari Y.N."/>
            <person name="Tomimura Y."/>
            <person name="Tsolas J.M."/>
            <person name="Valente V.L."/>
            <person name="Venter E."/>
            <person name="Venter J.C."/>
            <person name="Vicario S."/>
            <person name="Vieira F.G."/>
            <person name="Vilella A.J."/>
            <person name="Villasante A."/>
            <person name="Walenz B."/>
            <person name="Wang J."/>
            <person name="Wasserman M."/>
            <person name="Watts T."/>
            <person name="Wilson D."/>
            <person name="Wilson R.K."/>
            <person name="Wing R.A."/>
            <person name="Wolfner M.F."/>
            <person name="Wong A."/>
            <person name="Wong G.K."/>
            <person name="Wu C.I."/>
            <person name="Wu G."/>
            <person name="Yamamoto D."/>
            <person name="Yang H.P."/>
            <person name="Yang S.P."/>
            <person name="Yorke J.A."/>
            <person name="Yoshida K."/>
            <person name="Zdobnov E."/>
            <person name="Zhang P."/>
            <person name="Zhang Y."/>
            <person name="Zimin A.V."/>
            <person name="Baldwin J."/>
            <person name="Abdouelleil A."/>
            <person name="Abdulkadir J."/>
            <person name="Abebe A."/>
            <person name="Abera B."/>
            <person name="Abreu J."/>
            <person name="Acer S.C."/>
            <person name="Aftuck L."/>
            <person name="Alexander A."/>
            <person name="An P."/>
            <person name="Anderson E."/>
            <person name="Anderson S."/>
            <person name="Arachi H."/>
            <person name="Azer M."/>
            <person name="Bachantsang P."/>
            <person name="Barry A."/>
            <person name="Bayul T."/>
            <person name="Berlin A."/>
            <person name="Bessette D."/>
            <person name="Bloom T."/>
            <person name="Blye J."/>
            <person name="Boguslavskiy L."/>
            <person name="Bonnet C."/>
            <person name="Boukhgalter B."/>
            <person name="Bourzgui I."/>
            <person name="Brown A."/>
            <person name="Cahill P."/>
            <person name="Channer S."/>
            <person name="Cheshatsang Y."/>
            <person name="Chuda L."/>
            <person name="Citroen M."/>
            <person name="Collymore A."/>
            <person name="Cooke P."/>
            <person name="Costello M."/>
            <person name="D'Aco K."/>
            <person name="Daza R."/>
            <person name="De Haan G."/>
            <person name="DeGray S."/>
            <person name="DeMaso C."/>
            <person name="Dhargay N."/>
            <person name="Dooley K."/>
            <person name="Dooley E."/>
            <person name="Doricent M."/>
            <person name="Dorje P."/>
            <person name="Dorjee K."/>
            <person name="Dupes A."/>
            <person name="Elong R."/>
            <person name="Falk J."/>
            <person name="Farina A."/>
            <person name="Faro S."/>
            <person name="Ferguson D."/>
            <person name="Fisher S."/>
            <person name="Foley C.D."/>
            <person name="Franke A."/>
            <person name="Friedrich D."/>
            <person name="Gadbois L."/>
            <person name="Gearin G."/>
            <person name="Gearin C.R."/>
            <person name="Giannoukos G."/>
            <person name="Goode T."/>
            <person name="Graham J."/>
            <person name="Grandbois E."/>
            <person name="Grewal S."/>
            <person name="Gyaltsen K."/>
            <person name="Hafez N."/>
            <person name="Hagos B."/>
            <person name="Hall J."/>
            <person name="Henson C."/>
            <person name="Hollinger A."/>
            <person name="Honan T."/>
            <person name="Huard M.D."/>
            <person name="Hughes L."/>
            <person name="Hurhula B."/>
            <person name="Husby M.E."/>
            <person name="Kamat A."/>
            <person name="Kanga B."/>
            <person name="Kashin S."/>
            <person name="Khazanovich D."/>
            <person name="Kisner P."/>
            <person name="Lance K."/>
            <person name="Lara M."/>
            <person name="Lee W."/>
            <person name="Lennon N."/>
            <person name="Letendre F."/>
            <person name="LeVine R."/>
            <person name="Lipovsky A."/>
            <person name="Liu X."/>
            <person name="Liu J."/>
            <person name="Liu S."/>
            <person name="Lokyitsang T."/>
            <person name="Lokyitsang Y."/>
            <person name="Lubonja R."/>
            <person name="Lui A."/>
            <person name="MacDonald P."/>
            <person name="Magnisalis V."/>
            <person name="Maru K."/>
            <person name="Matthews C."/>
            <person name="McCusker W."/>
            <person name="McDonough S."/>
            <person name="Mehta T."/>
            <person name="Meldrim J."/>
            <person name="Meneus L."/>
            <person name="Mihai O."/>
            <person name="Mihalev A."/>
            <person name="Mihova T."/>
            <person name="Mittelman R."/>
            <person name="Mlenga V."/>
            <person name="Montmayeur A."/>
            <person name="Mulrain L."/>
            <person name="Navidi A."/>
            <person name="Naylor J."/>
            <person name="Negash T."/>
            <person name="Nguyen T."/>
            <person name="Nguyen N."/>
            <person name="Nicol R."/>
            <person name="Norbu C."/>
            <person name="Norbu N."/>
            <person name="Novod N."/>
            <person name="O'Neill B."/>
            <person name="Osman S."/>
            <person name="Markiewicz E."/>
            <person name="Oyono O.L."/>
            <person name="Patti C."/>
            <person name="Phunkhang P."/>
            <person name="Pierre F."/>
            <person name="Priest M."/>
            <person name="Raghuraman S."/>
            <person name="Rege F."/>
            <person name="Reyes R."/>
            <person name="Rise C."/>
            <person name="Rogov P."/>
            <person name="Ross K."/>
            <person name="Ryan E."/>
            <person name="Settipalli S."/>
            <person name="Shea T."/>
            <person name="Sherpa N."/>
            <person name="Shi L."/>
            <person name="Shih D."/>
            <person name="Sparrow T."/>
            <person name="Spaulding J."/>
            <person name="Stalker J."/>
            <person name="Stange-Thomann N."/>
            <person name="Stavropoulos S."/>
            <person name="Stone C."/>
            <person name="Strader C."/>
            <person name="Tesfaye S."/>
            <person name="Thomson T."/>
            <person name="Thoulutsang Y."/>
            <person name="Thoulutsang D."/>
            <person name="Topham K."/>
            <person name="Topping I."/>
            <person name="Tsamla T."/>
            <person name="Vassiliev H."/>
            <person name="Vo A."/>
            <person name="Wangchuk T."/>
            <person name="Wangdi T."/>
            <person name="Weiand M."/>
            <person name="Wilkinson J."/>
            <person name="Wilson A."/>
            <person name="Yadav S."/>
            <person name="Young G."/>
            <person name="Yu Q."/>
            <person name="Zembek L."/>
            <person name="Zhong D."/>
            <person name="Zimmer A."/>
            <person name="Zwirko Z."/>
            <person name="Jaffe D.B."/>
            <person name="Alvarez P."/>
            <person name="Brockman W."/>
            <person name="Butler J."/>
            <person name="Chin C."/>
            <person name="Gnerre S."/>
            <person name="Grabherr M."/>
            <person name="Kleber M."/>
            <person name="Mauceli E."/>
            <person name="MacCallum I."/>
        </authorList>
    </citation>
    <scope>NUCLEOTIDE SEQUENCE [LARGE SCALE GENOMIC DNA]</scope>
    <source>
        <strain evidence="2">Tucson 15287-2541.00</strain>
    </source>
</reference>
<dbReference type="PhylomeDB" id="B4K058"/>
<dbReference type="InParanoid" id="B4K058"/>
<dbReference type="Proteomes" id="UP000001070">
    <property type="component" value="Unassembled WGS sequence"/>
</dbReference>
<name>B4K058_DROGR</name>
<gene>
    <name evidence="1" type="primary">Dgri\GH23252</name>
    <name evidence="1" type="ORF">Dgri_GH23252</name>
</gene>
<dbReference type="eggNOG" id="KOG1075">
    <property type="taxonomic scope" value="Eukaryota"/>
</dbReference>
<accession>B4K058</accession>
<evidence type="ECO:0000313" key="1">
    <source>
        <dbReference type="EMBL" id="EDW04318.1"/>
    </source>
</evidence>
<evidence type="ECO:0000313" key="2">
    <source>
        <dbReference type="Proteomes" id="UP000001070"/>
    </source>
</evidence>
<dbReference type="AlphaFoldDB" id="B4K058"/>
<dbReference type="EMBL" id="CH916390">
    <property type="protein sequence ID" value="EDW04318.1"/>
    <property type="molecule type" value="Genomic_DNA"/>
</dbReference>
<sequence length="215" mass="24523">MGGATHYPYGNHRPTAIDFAVYAGIRSQCLGISERIELNSDHIPLIVEYRVAAALNVPKSRLLPRKANIARFRQRLEELVSLNMELISPADIDDAAELFLRNIKDLRDFRRAAHELRKLLFDIKSKYFQAMLRNADPNKNHGFNLWRTTRCVKRQPLRRIPIMRPDNTWCRSDAETASAFADALQSCFKAFGLASPSQVQDTETFLNADLDPVPL</sequence>